<dbReference type="InParanoid" id="A0A7R8V3W0"/>
<dbReference type="PROSITE" id="PS51257">
    <property type="entry name" value="PROKAR_LIPOPROTEIN"/>
    <property type="match status" value="1"/>
</dbReference>
<evidence type="ECO:0000256" key="1">
    <source>
        <dbReference type="SAM" id="SignalP"/>
    </source>
</evidence>
<keyword evidence="3" id="KW-1185">Reference proteome</keyword>
<reference evidence="2 3" key="1">
    <citation type="submission" date="2020-11" db="EMBL/GenBank/DDBJ databases">
        <authorList>
            <person name="Wallbank WR R."/>
            <person name="Pardo Diaz C."/>
            <person name="Kozak K."/>
            <person name="Martin S."/>
            <person name="Jiggins C."/>
            <person name="Moest M."/>
            <person name="Warren A I."/>
            <person name="Generalovic N T."/>
            <person name="Byers J.R.P. K."/>
            <person name="Montejo-Kovacevich G."/>
            <person name="Yen C E."/>
        </authorList>
    </citation>
    <scope>NUCLEOTIDE SEQUENCE [LARGE SCALE GENOMIC DNA]</scope>
</reference>
<dbReference type="OrthoDB" id="8183954at2759"/>
<gene>
    <name evidence="2" type="ORF">HERILL_LOCUS14388</name>
</gene>
<protein>
    <submittedName>
        <fullName evidence="2">Uncharacterized protein</fullName>
    </submittedName>
</protein>
<dbReference type="PANTHER" id="PTHR11257">
    <property type="entry name" value="CHEMOSENSORY PROTEIN-RELATED"/>
    <property type="match status" value="1"/>
</dbReference>
<name>A0A7R8V3W0_HERIL</name>
<dbReference type="InterPro" id="IPR036682">
    <property type="entry name" value="OS_D_A10/PebIII_sf"/>
</dbReference>
<dbReference type="Pfam" id="PF03392">
    <property type="entry name" value="OS-D"/>
    <property type="match status" value="1"/>
</dbReference>
<sequence length="125" mass="14243">MATKAIFIVATVLVSACFCAEKYTTQYDNIDVDEILRSERLLKNYINCLDGTGSCTPDGKELKANLPDALETDCSKCSEKQKATSEKVVNYLIDNKPDDWARLEKIYDPTGQYREKYLDKKDKKE</sequence>
<evidence type="ECO:0000313" key="3">
    <source>
        <dbReference type="Proteomes" id="UP000594454"/>
    </source>
</evidence>
<dbReference type="SMR" id="A0A7R8V3W0"/>
<dbReference type="AlphaFoldDB" id="A0A7R8V3W0"/>
<evidence type="ECO:0000313" key="2">
    <source>
        <dbReference type="EMBL" id="CAD7091994.1"/>
    </source>
</evidence>
<keyword evidence="1" id="KW-0732">Signal</keyword>
<organism evidence="2 3">
    <name type="scientific">Hermetia illucens</name>
    <name type="common">Black soldier fly</name>
    <dbReference type="NCBI Taxonomy" id="343691"/>
    <lineage>
        <taxon>Eukaryota</taxon>
        <taxon>Metazoa</taxon>
        <taxon>Ecdysozoa</taxon>
        <taxon>Arthropoda</taxon>
        <taxon>Hexapoda</taxon>
        <taxon>Insecta</taxon>
        <taxon>Pterygota</taxon>
        <taxon>Neoptera</taxon>
        <taxon>Endopterygota</taxon>
        <taxon>Diptera</taxon>
        <taxon>Brachycera</taxon>
        <taxon>Stratiomyomorpha</taxon>
        <taxon>Stratiomyidae</taxon>
        <taxon>Hermetiinae</taxon>
        <taxon>Hermetia</taxon>
    </lineage>
</organism>
<dbReference type="OMA" id="ILPDAMM"/>
<dbReference type="FunCoup" id="A0A7R8V3W0">
    <property type="interactions" value="3"/>
</dbReference>
<dbReference type="PANTHER" id="PTHR11257:SF12">
    <property type="entry name" value="EJACULATORY BULB-SPECIFIC PROTEIN 3-RELATED"/>
    <property type="match status" value="1"/>
</dbReference>
<dbReference type="Gene3D" id="1.10.2080.10">
    <property type="entry name" value="Insect odorant-binding protein A10/Ejaculatory bulb-specific protein 3"/>
    <property type="match status" value="1"/>
</dbReference>
<accession>A0A7R8V3W0</accession>
<dbReference type="InterPro" id="IPR005055">
    <property type="entry name" value="A10/PebIII"/>
</dbReference>
<dbReference type="SUPFAM" id="SSF100910">
    <property type="entry name" value="Chemosensory protein Csp2"/>
    <property type="match status" value="1"/>
</dbReference>
<dbReference type="Proteomes" id="UP000594454">
    <property type="component" value="Chromosome 6"/>
</dbReference>
<proteinExistence type="predicted"/>
<feature type="chain" id="PRO_5031254237" evidence="1">
    <location>
        <begin position="17"/>
        <end position="125"/>
    </location>
</feature>
<feature type="signal peptide" evidence="1">
    <location>
        <begin position="1"/>
        <end position="16"/>
    </location>
</feature>
<dbReference type="EMBL" id="LR899014">
    <property type="protein sequence ID" value="CAD7091994.1"/>
    <property type="molecule type" value="Genomic_DNA"/>
</dbReference>